<proteinExistence type="predicted"/>
<feature type="signal peptide" evidence="1">
    <location>
        <begin position="1"/>
        <end position="19"/>
    </location>
</feature>
<dbReference type="AlphaFoldDB" id="A0A285T1K3"/>
<dbReference type="OrthoDB" id="2453732at2"/>
<evidence type="ECO:0000259" key="2">
    <source>
        <dbReference type="PROSITE" id="PS51781"/>
    </source>
</evidence>
<evidence type="ECO:0000313" key="3">
    <source>
        <dbReference type="EMBL" id="SOC15144.1"/>
    </source>
</evidence>
<keyword evidence="1" id="KW-0732">Signal</keyword>
<dbReference type="Gene3D" id="2.30.30.40">
    <property type="entry name" value="SH3 Domains"/>
    <property type="match status" value="1"/>
</dbReference>
<sequence>MKKAIIIFALIFSTTFVFSETEAATTTTMYVNAKSDIILRAQPKQNAEKIGTVKNHSKVTVLSSSKGFSYIQSGDKKGYVYSSALTKKNPKATPVTGALTPKEGLRLTYSPLFGTNEKYTFEVKKDADITYINDVANEYHYYMYYEAVYENRKLFGLAMGESDWVVFILGIPFKQGSYTEFPYSESPISDTVFKKALVESTTKTIKVKAGTFKNVVIIRYDNGSRIYFAKGIGVIKETDGNGNITTELVSVK</sequence>
<feature type="domain" description="SH3b" evidence="2">
    <location>
        <begin position="26"/>
        <end position="89"/>
    </location>
</feature>
<gene>
    <name evidence="3" type="ORF">SAMN05880501_10843</name>
</gene>
<feature type="chain" id="PRO_5039046859" evidence="1">
    <location>
        <begin position="20"/>
        <end position="252"/>
    </location>
</feature>
<dbReference type="SMART" id="SM00287">
    <property type="entry name" value="SH3b"/>
    <property type="match status" value="1"/>
</dbReference>
<accession>A0A285T1K3</accession>
<name>A0A285T1K3_9BACL</name>
<dbReference type="EMBL" id="OBMQ01000008">
    <property type="protein sequence ID" value="SOC15144.1"/>
    <property type="molecule type" value="Genomic_DNA"/>
</dbReference>
<evidence type="ECO:0000256" key="1">
    <source>
        <dbReference type="SAM" id="SignalP"/>
    </source>
</evidence>
<reference evidence="4" key="1">
    <citation type="submission" date="2017-08" db="EMBL/GenBank/DDBJ databases">
        <authorList>
            <person name="Varghese N."/>
            <person name="Submissions S."/>
        </authorList>
    </citation>
    <scope>NUCLEOTIDE SEQUENCE [LARGE SCALE GENOMIC DNA]</scope>
    <source>
        <strain evidence="4">JC22</strain>
    </source>
</reference>
<organism evidence="3 4">
    <name type="scientific">Ureibacillus xyleni</name>
    <dbReference type="NCBI Taxonomy" id="614648"/>
    <lineage>
        <taxon>Bacteria</taxon>
        <taxon>Bacillati</taxon>
        <taxon>Bacillota</taxon>
        <taxon>Bacilli</taxon>
        <taxon>Bacillales</taxon>
        <taxon>Caryophanaceae</taxon>
        <taxon>Ureibacillus</taxon>
    </lineage>
</organism>
<dbReference type="PROSITE" id="PS51781">
    <property type="entry name" value="SH3B"/>
    <property type="match status" value="1"/>
</dbReference>
<dbReference type="Pfam" id="PF08239">
    <property type="entry name" value="SH3_3"/>
    <property type="match status" value="1"/>
</dbReference>
<keyword evidence="4" id="KW-1185">Reference proteome</keyword>
<evidence type="ECO:0000313" key="4">
    <source>
        <dbReference type="Proteomes" id="UP000219636"/>
    </source>
</evidence>
<protein>
    <submittedName>
        <fullName evidence="3">SH3 domain-containing protein</fullName>
    </submittedName>
</protein>
<dbReference type="RefSeq" id="WP_097073983.1">
    <property type="nucleotide sequence ID" value="NZ_OBMQ01000008.1"/>
</dbReference>
<dbReference type="InterPro" id="IPR003646">
    <property type="entry name" value="SH3-like_bac-type"/>
</dbReference>
<dbReference type="Proteomes" id="UP000219636">
    <property type="component" value="Unassembled WGS sequence"/>
</dbReference>